<accession>A0A0U3LRR8</accession>
<sequence>MSYLWAGSHSFDFSLGGGATTQAGFYQNIEPPLSSAQPSDLSSGADVRSSVTNQGDVTIVSQVHRSSGDATRFALPKGQTFRAASGWSVLAGGNSGGGQLRVWRASALLPVENAIGGRVVAGIPSGATVYLVRPGGSVRYAAVAYKYQGVATAGLVDLATYSFSPYATGLSASAQIFYNDRWFATDEGPNHTLTVVRVGSAPGAEPPALGDAGPYRLRAVVGDHLVLGDPEPASGAPARVEAVSAFDGSRRTMFDAAQSGVAFAQDGAALATAPDGTGLWRVYHLLPGGDTGVQAWPSWIIASTEAAGQKPWGLGGVRNVRGEPES</sequence>
<dbReference type="EMBL" id="CP013739">
    <property type="protein sequence ID" value="ALU98408.1"/>
    <property type="molecule type" value="Genomic_DNA"/>
</dbReference>
<dbReference type="Proteomes" id="UP000064183">
    <property type="component" value="Plasmid SGLP1"/>
</dbReference>
<evidence type="ECO:0000313" key="2">
    <source>
        <dbReference type="Proteomes" id="UP000064183"/>
    </source>
</evidence>
<gene>
    <name evidence="1" type="ORF">WQO_33685</name>
</gene>
<proteinExistence type="predicted"/>
<dbReference type="GeneID" id="27787397"/>
<reference evidence="1 2" key="1">
    <citation type="journal article" date="2012" name="J. Bacteriol.">
        <title>Draft genome sequence of Streptomyces globisporus C-1027, which produces an antitumor antibiotic consisting of a nine-membered enediyne with a chromoprotein.</title>
        <authorList>
            <person name="Wang L."/>
            <person name="Wang S."/>
            <person name="He Q."/>
            <person name="Yu T."/>
            <person name="Li Q."/>
            <person name="Hong B."/>
        </authorList>
    </citation>
    <scope>NUCLEOTIDE SEQUENCE [LARGE SCALE GENOMIC DNA]</scope>
    <source>
        <strain evidence="1 2">C-1027</strain>
        <plasmid evidence="1 2">SGLP1</plasmid>
    </source>
</reference>
<geneLocation type="plasmid" evidence="1 2">
    <name>SGLP1</name>
</geneLocation>
<dbReference type="AlphaFoldDB" id="A0A0U3LRR8"/>
<protein>
    <submittedName>
        <fullName evidence="1">Uncharacterized protein</fullName>
    </submittedName>
</protein>
<name>A0A0U3LRR8_STRGL</name>
<dbReference type="KEGG" id="sgb:WQO_33685"/>
<evidence type="ECO:0000313" key="1">
    <source>
        <dbReference type="EMBL" id="ALU98408.1"/>
    </source>
</evidence>
<organism evidence="1 2">
    <name type="scientific">Streptomyces globisporus C-1027</name>
    <dbReference type="NCBI Taxonomy" id="1172567"/>
    <lineage>
        <taxon>Bacteria</taxon>
        <taxon>Bacillati</taxon>
        <taxon>Actinomycetota</taxon>
        <taxon>Actinomycetes</taxon>
        <taxon>Kitasatosporales</taxon>
        <taxon>Streptomycetaceae</taxon>
        <taxon>Streptomyces</taxon>
    </lineage>
</organism>
<dbReference type="RefSeq" id="WP_058954231.1">
    <property type="nucleotide sequence ID" value="NZ_CP013739.1"/>
</dbReference>
<keyword evidence="1" id="KW-0614">Plasmid</keyword>